<keyword evidence="2 5" id="KW-0238">DNA-binding</keyword>
<gene>
    <name evidence="5" type="ORF">SAMN04488128_103645</name>
</gene>
<accession>A0A1T4SW00</accession>
<evidence type="ECO:0000259" key="4">
    <source>
        <dbReference type="PROSITE" id="PS01124"/>
    </source>
</evidence>
<dbReference type="GO" id="GO:0043565">
    <property type="term" value="F:sequence-specific DNA binding"/>
    <property type="evidence" value="ECO:0007669"/>
    <property type="project" value="InterPro"/>
</dbReference>
<keyword evidence="1" id="KW-0805">Transcription regulation</keyword>
<dbReference type="GO" id="GO:0003700">
    <property type="term" value="F:DNA-binding transcription factor activity"/>
    <property type="evidence" value="ECO:0007669"/>
    <property type="project" value="InterPro"/>
</dbReference>
<evidence type="ECO:0000256" key="2">
    <source>
        <dbReference type="ARBA" id="ARBA00023125"/>
    </source>
</evidence>
<keyword evidence="6" id="KW-1185">Reference proteome</keyword>
<evidence type="ECO:0000256" key="3">
    <source>
        <dbReference type="ARBA" id="ARBA00023163"/>
    </source>
</evidence>
<dbReference type="PANTHER" id="PTHR43280:SF32">
    <property type="entry name" value="TRANSCRIPTIONAL REGULATORY PROTEIN"/>
    <property type="match status" value="1"/>
</dbReference>
<proteinExistence type="predicted"/>
<dbReference type="EMBL" id="FUWZ01000003">
    <property type="protein sequence ID" value="SKA32342.1"/>
    <property type="molecule type" value="Genomic_DNA"/>
</dbReference>
<feature type="domain" description="HTH araC/xylS-type" evidence="4">
    <location>
        <begin position="199"/>
        <end position="297"/>
    </location>
</feature>
<sequence>MGNSKGVIPFYDDINEFFASTPFPDRTDDPNLFCFRVDKGRDVKKFYKPPFRRSFYFMALMSGVGESRIVYDNMKEMRMNSSLVFQAPGLLSSFYNTEHAYGYLIYFKLPCFSFFKPDFEKQFPFFDVQQTHFFELSQEKYDEFSLAFEDIFAAYTNADDKQHTVAALKILAILYQLRGFAQLTQQRERITKPESVLLKQFLQLVNDNYVERRTVNEYADMLSITPKYLSEYIKIATGQNALFHIHQRIVAEAKSLILYTDLDITEICYQLNFSDPANFNKFFKKNAGATPLEYRNQYTR</sequence>
<evidence type="ECO:0000256" key="1">
    <source>
        <dbReference type="ARBA" id="ARBA00023015"/>
    </source>
</evidence>
<dbReference type="Gene3D" id="1.10.10.60">
    <property type="entry name" value="Homeodomain-like"/>
    <property type="match status" value="2"/>
</dbReference>
<protein>
    <submittedName>
        <fullName evidence="5">AraC-type DNA-binding protein</fullName>
    </submittedName>
</protein>
<dbReference type="STRING" id="634771.SAMN04488128_103645"/>
<evidence type="ECO:0000313" key="6">
    <source>
        <dbReference type="Proteomes" id="UP000190367"/>
    </source>
</evidence>
<dbReference type="InterPro" id="IPR018060">
    <property type="entry name" value="HTH_AraC"/>
</dbReference>
<organism evidence="5 6">
    <name type="scientific">Chitinophaga eiseniae</name>
    <dbReference type="NCBI Taxonomy" id="634771"/>
    <lineage>
        <taxon>Bacteria</taxon>
        <taxon>Pseudomonadati</taxon>
        <taxon>Bacteroidota</taxon>
        <taxon>Chitinophagia</taxon>
        <taxon>Chitinophagales</taxon>
        <taxon>Chitinophagaceae</taxon>
        <taxon>Chitinophaga</taxon>
    </lineage>
</organism>
<dbReference type="PANTHER" id="PTHR43280">
    <property type="entry name" value="ARAC-FAMILY TRANSCRIPTIONAL REGULATOR"/>
    <property type="match status" value="1"/>
</dbReference>
<dbReference type="RefSeq" id="WP_078670974.1">
    <property type="nucleotide sequence ID" value="NZ_FUWZ01000003.1"/>
</dbReference>
<dbReference type="AlphaFoldDB" id="A0A1T4SW00"/>
<dbReference type="Pfam" id="PF12833">
    <property type="entry name" value="HTH_18"/>
    <property type="match status" value="1"/>
</dbReference>
<dbReference type="Proteomes" id="UP000190367">
    <property type="component" value="Unassembled WGS sequence"/>
</dbReference>
<dbReference type="SUPFAM" id="SSF46689">
    <property type="entry name" value="Homeodomain-like"/>
    <property type="match status" value="1"/>
</dbReference>
<dbReference type="PROSITE" id="PS01124">
    <property type="entry name" value="HTH_ARAC_FAMILY_2"/>
    <property type="match status" value="1"/>
</dbReference>
<dbReference type="OrthoDB" id="1007667at2"/>
<name>A0A1T4SW00_9BACT</name>
<dbReference type="InterPro" id="IPR009057">
    <property type="entry name" value="Homeodomain-like_sf"/>
</dbReference>
<evidence type="ECO:0000313" key="5">
    <source>
        <dbReference type="EMBL" id="SKA32342.1"/>
    </source>
</evidence>
<reference evidence="6" key="1">
    <citation type="submission" date="2017-02" db="EMBL/GenBank/DDBJ databases">
        <authorList>
            <person name="Varghese N."/>
            <person name="Submissions S."/>
        </authorList>
    </citation>
    <scope>NUCLEOTIDE SEQUENCE [LARGE SCALE GENOMIC DNA]</scope>
    <source>
        <strain evidence="6">DSM 22224</strain>
    </source>
</reference>
<dbReference type="SMART" id="SM00342">
    <property type="entry name" value="HTH_ARAC"/>
    <property type="match status" value="1"/>
</dbReference>
<keyword evidence="3" id="KW-0804">Transcription</keyword>